<proteinExistence type="predicted"/>
<feature type="domain" description="PDZ" evidence="1">
    <location>
        <begin position="100"/>
        <end position="168"/>
    </location>
</feature>
<dbReference type="InterPro" id="IPR041613">
    <property type="entry name" value="Pept_S41_N"/>
</dbReference>
<comment type="caution">
    <text evidence="2">The sequence shown here is derived from an EMBL/GenBank/DDBJ whole genome shotgun (WGS) entry which is preliminary data.</text>
</comment>
<dbReference type="RefSeq" id="WP_143596063.1">
    <property type="nucleotide sequence ID" value="NZ_NSLJ01000011.1"/>
</dbReference>
<gene>
    <name evidence="2" type="ORF">CLI86_05620</name>
</gene>
<dbReference type="CDD" id="cd07561">
    <property type="entry name" value="Peptidase_S41_CPP_like"/>
    <property type="match status" value="1"/>
</dbReference>
<dbReference type="PANTHER" id="PTHR32060:SF30">
    <property type="entry name" value="CARBOXY-TERMINAL PROCESSING PROTEASE CTPA"/>
    <property type="match status" value="1"/>
</dbReference>
<dbReference type="Gene3D" id="3.30.750.170">
    <property type="match status" value="1"/>
</dbReference>
<dbReference type="Gene3D" id="3.90.226.10">
    <property type="entry name" value="2-enoyl-CoA Hydratase, Chain A, domain 1"/>
    <property type="match status" value="1"/>
</dbReference>
<dbReference type="InterPro" id="IPR005151">
    <property type="entry name" value="Tail-specific_protease"/>
</dbReference>
<evidence type="ECO:0000313" key="3">
    <source>
        <dbReference type="Proteomes" id="UP000219259"/>
    </source>
</evidence>
<organism evidence="2 3">
    <name type="scientific">Tannerella forsythia</name>
    <name type="common">Bacteroides forsythus</name>
    <dbReference type="NCBI Taxonomy" id="28112"/>
    <lineage>
        <taxon>Bacteria</taxon>
        <taxon>Pseudomonadati</taxon>
        <taxon>Bacteroidota</taxon>
        <taxon>Bacteroidia</taxon>
        <taxon>Bacteroidales</taxon>
        <taxon>Tannerellaceae</taxon>
        <taxon>Tannerella</taxon>
    </lineage>
</organism>
<dbReference type="Proteomes" id="UP000219259">
    <property type="component" value="Unassembled WGS sequence"/>
</dbReference>
<accession>A0A2A6E7R1</accession>
<dbReference type="EMBL" id="NSLJ01000011">
    <property type="protein sequence ID" value="PDP43997.1"/>
    <property type="molecule type" value="Genomic_DNA"/>
</dbReference>
<dbReference type="PANTHER" id="PTHR32060">
    <property type="entry name" value="TAIL-SPECIFIC PROTEASE"/>
    <property type="match status" value="1"/>
</dbReference>
<dbReference type="GO" id="GO:0008236">
    <property type="term" value="F:serine-type peptidase activity"/>
    <property type="evidence" value="ECO:0007669"/>
    <property type="project" value="InterPro"/>
</dbReference>
<dbReference type="GO" id="GO:0030288">
    <property type="term" value="C:outer membrane-bounded periplasmic space"/>
    <property type="evidence" value="ECO:0007669"/>
    <property type="project" value="TreeGrafter"/>
</dbReference>
<dbReference type="SUPFAM" id="SSF50156">
    <property type="entry name" value="PDZ domain-like"/>
    <property type="match status" value="1"/>
</dbReference>
<evidence type="ECO:0000313" key="2">
    <source>
        <dbReference type="EMBL" id="PDP43997.1"/>
    </source>
</evidence>
<dbReference type="PROSITE" id="PS51257">
    <property type="entry name" value="PROKAR_LIPOPROTEIN"/>
    <property type="match status" value="1"/>
</dbReference>
<dbReference type="PROSITE" id="PS50106">
    <property type="entry name" value="PDZ"/>
    <property type="match status" value="1"/>
</dbReference>
<dbReference type="GO" id="GO:0007165">
    <property type="term" value="P:signal transduction"/>
    <property type="evidence" value="ECO:0007669"/>
    <property type="project" value="TreeGrafter"/>
</dbReference>
<reference evidence="2 3" key="1">
    <citation type="submission" date="2017-09" db="EMBL/GenBank/DDBJ databases">
        <title>Phase variable restriction modification systems are present in the genome sequences of periodontal pathogens Prevotella intermedia, Tannerella forsythia and Porphyromonas gingivalis.</title>
        <authorList>
            <person name="Haigh R.D."/>
            <person name="Crawford L."/>
            <person name="Ralph J."/>
            <person name="Wanford J."/>
            <person name="Vartoukian S.R."/>
            <person name="Hijazib K."/>
            <person name="Wade W."/>
            <person name="Oggioni M.R."/>
        </authorList>
    </citation>
    <scope>NUCLEOTIDE SEQUENCE [LARGE SCALE GENOMIC DNA]</scope>
    <source>
        <strain evidence="2 3">WW11663</strain>
    </source>
</reference>
<dbReference type="AlphaFoldDB" id="A0A2A6E7R1"/>
<dbReference type="SUPFAM" id="SSF52096">
    <property type="entry name" value="ClpP/crotonase"/>
    <property type="match status" value="1"/>
</dbReference>
<protein>
    <recommendedName>
        <fullName evidence="1">PDZ domain-containing protein</fullName>
    </recommendedName>
</protein>
<sequence length="483" mass="54812">MMKKKEWKYGIAVWSIGWLCIVSACSDKGKGIIDDPDKPKVETKTQRVNHFIVDMMSDAYLWTKTVNWDAIDYKTEANSQQLFKKIRHKHDRWSMLTDRLSELQNAFQGVSTTFGYQLIYGRFSNKNALFAIVLFVYPNTPAEKAGIKRGDFLVGLNGGDITETNYRDLYYASSISVKKGVLVDGKISTEPADISMKAVQMYEDPILKDSVIVKGAHKIGYLCYADYTMDSEPRLLEIFSKFKTQGVTDVVLDLRYNGGGTARTSRLLCSILGPQSAVKKKSKLLSQVWNDKYMKYWKEKKMENRITEYFIDTLSVNMNLSRLYVLTTRRTASASESTITGLHPYLDLVQIGDTTSGKFCGGILVNPEDLWGKGKAHDIKDWGIYMMVYRFANINNDEFINGIVPKHAEKENYHALYPFGDERDLLFGKAVSLITGQPMVKARSQEQIPPYTILPVEDRRALNEKMISTLPSGMELLNSPLAE</sequence>
<evidence type="ECO:0000259" key="1">
    <source>
        <dbReference type="PROSITE" id="PS50106"/>
    </source>
</evidence>
<dbReference type="GO" id="GO:0006508">
    <property type="term" value="P:proteolysis"/>
    <property type="evidence" value="ECO:0007669"/>
    <property type="project" value="InterPro"/>
</dbReference>
<dbReference type="InterPro" id="IPR001478">
    <property type="entry name" value="PDZ"/>
</dbReference>
<name>A0A2A6E7R1_TANFO</name>
<dbReference type="GO" id="GO:0004175">
    <property type="term" value="F:endopeptidase activity"/>
    <property type="evidence" value="ECO:0007669"/>
    <property type="project" value="TreeGrafter"/>
</dbReference>
<dbReference type="Pfam" id="PF18294">
    <property type="entry name" value="Pept_S41_N"/>
    <property type="match status" value="1"/>
</dbReference>
<dbReference type="InterPro" id="IPR036034">
    <property type="entry name" value="PDZ_sf"/>
</dbReference>
<dbReference type="Pfam" id="PF03572">
    <property type="entry name" value="Peptidase_S41"/>
    <property type="match status" value="1"/>
</dbReference>
<dbReference type="InterPro" id="IPR029045">
    <property type="entry name" value="ClpP/crotonase-like_dom_sf"/>
</dbReference>
<dbReference type="Gene3D" id="2.30.42.10">
    <property type="match status" value="1"/>
</dbReference>